<dbReference type="Gene3D" id="3.40.50.2000">
    <property type="entry name" value="Glycogen Phosphorylase B"/>
    <property type="match status" value="1"/>
</dbReference>
<feature type="non-terminal residue" evidence="1">
    <location>
        <position position="214"/>
    </location>
</feature>
<protein>
    <recommendedName>
        <fullName evidence="3">Glycosyltransferase</fullName>
    </recommendedName>
</protein>
<keyword evidence="2" id="KW-1185">Reference proteome</keyword>
<gene>
    <name evidence="1" type="ORF">PLOB_00044266</name>
</gene>
<accession>A0ABN8SDF2</accession>
<sequence length="214" mass="23883">MSSILHITLLASEWKSSKGGLSTINREFAIQLAKQPNVSVSFLVPEYSENDKEAAYLYGINVIKAEMLTGYEGVERLVSPPESLLIDFVVGHGVVLGKQAQIIRRLHNCKWVQVVHTAPHELAMFKSYPGAISKGDEKQRNELSLCEKADLVIAIGPKLKEFYSAYLNQRGKRVYNLTPGIFHNLSSIRVSCQTGAKFRILVFGRGDEEDFAIK</sequence>
<dbReference type="EMBL" id="CALNXK010000743">
    <property type="protein sequence ID" value="CAH3189623.1"/>
    <property type="molecule type" value="Genomic_DNA"/>
</dbReference>
<name>A0ABN8SDF2_9CNID</name>
<evidence type="ECO:0000313" key="1">
    <source>
        <dbReference type="EMBL" id="CAH3189623.1"/>
    </source>
</evidence>
<organism evidence="1 2">
    <name type="scientific">Porites lobata</name>
    <dbReference type="NCBI Taxonomy" id="104759"/>
    <lineage>
        <taxon>Eukaryota</taxon>
        <taxon>Metazoa</taxon>
        <taxon>Cnidaria</taxon>
        <taxon>Anthozoa</taxon>
        <taxon>Hexacorallia</taxon>
        <taxon>Scleractinia</taxon>
        <taxon>Fungiina</taxon>
        <taxon>Poritidae</taxon>
        <taxon>Porites</taxon>
    </lineage>
</organism>
<reference evidence="1 2" key="1">
    <citation type="submission" date="2022-05" db="EMBL/GenBank/DDBJ databases">
        <authorList>
            <consortium name="Genoscope - CEA"/>
            <person name="William W."/>
        </authorList>
    </citation>
    <scope>NUCLEOTIDE SEQUENCE [LARGE SCALE GENOMIC DNA]</scope>
</reference>
<dbReference type="SUPFAM" id="SSF53756">
    <property type="entry name" value="UDP-Glycosyltransferase/glycogen phosphorylase"/>
    <property type="match status" value="1"/>
</dbReference>
<dbReference type="Proteomes" id="UP001159405">
    <property type="component" value="Unassembled WGS sequence"/>
</dbReference>
<dbReference type="Pfam" id="PF20706">
    <property type="entry name" value="GT4-conflict"/>
    <property type="match status" value="1"/>
</dbReference>
<evidence type="ECO:0008006" key="3">
    <source>
        <dbReference type="Google" id="ProtNLM"/>
    </source>
</evidence>
<comment type="caution">
    <text evidence="1">The sequence shown here is derived from an EMBL/GenBank/DDBJ whole genome shotgun (WGS) entry which is preliminary data.</text>
</comment>
<evidence type="ECO:0000313" key="2">
    <source>
        <dbReference type="Proteomes" id="UP001159405"/>
    </source>
</evidence>
<proteinExistence type="predicted"/>